<sequence length="85" mass="9484">MTKKVLLKSGVSTPIKDLKSGQCSSTLEGRLLRFWVLSSYIDVHGDNQPHPLRYIASQILVMPSSSTTSFFLRTLTYSQRTGFGC</sequence>
<dbReference type="AlphaFoldDB" id="A0A078HFJ2"/>
<reference evidence="1 2" key="1">
    <citation type="journal article" date="2014" name="Science">
        <title>Plant genetics. Early allopolyploid evolution in the post-Neolithic Brassica napus oilseed genome.</title>
        <authorList>
            <person name="Chalhoub B."/>
            <person name="Denoeud F."/>
            <person name="Liu S."/>
            <person name="Parkin I.A."/>
            <person name="Tang H."/>
            <person name="Wang X."/>
            <person name="Chiquet J."/>
            <person name="Belcram H."/>
            <person name="Tong C."/>
            <person name="Samans B."/>
            <person name="Correa M."/>
            <person name="Da Silva C."/>
            <person name="Just J."/>
            <person name="Falentin C."/>
            <person name="Koh C.S."/>
            <person name="Le Clainche I."/>
            <person name="Bernard M."/>
            <person name="Bento P."/>
            <person name="Noel B."/>
            <person name="Labadie K."/>
            <person name="Alberti A."/>
            <person name="Charles M."/>
            <person name="Arnaud D."/>
            <person name="Guo H."/>
            <person name="Daviaud C."/>
            <person name="Alamery S."/>
            <person name="Jabbari K."/>
            <person name="Zhao M."/>
            <person name="Edger P.P."/>
            <person name="Chelaifa H."/>
            <person name="Tack D."/>
            <person name="Lassalle G."/>
            <person name="Mestiri I."/>
            <person name="Schnel N."/>
            <person name="Le Paslier M.C."/>
            <person name="Fan G."/>
            <person name="Renault V."/>
            <person name="Bayer P.E."/>
            <person name="Golicz A.A."/>
            <person name="Manoli S."/>
            <person name="Lee T.H."/>
            <person name="Thi V.H."/>
            <person name="Chalabi S."/>
            <person name="Hu Q."/>
            <person name="Fan C."/>
            <person name="Tollenaere R."/>
            <person name="Lu Y."/>
            <person name="Battail C."/>
            <person name="Shen J."/>
            <person name="Sidebottom C.H."/>
            <person name="Wang X."/>
            <person name="Canaguier A."/>
            <person name="Chauveau A."/>
            <person name="Berard A."/>
            <person name="Deniot G."/>
            <person name="Guan M."/>
            <person name="Liu Z."/>
            <person name="Sun F."/>
            <person name="Lim Y.P."/>
            <person name="Lyons E."/>
            <person name="Town C.D."/>
            <person name="Bancroft I."/>
            <person name="Wang X."/>
            <person name="Meng J."/>
            <person name="Ma J."/>
            <person name="Pires J.C."/>
            <person name="King G.J."/>
            <person name="Brunel D."/>
            <person name="Delourme R."/>
            <person name="Renard M."/>
            <person name="Aury J.M."/>
            <person name="Adams K.L."/>
            <person name="Batley J."/>
            <person name="Snowdon R.J."/>
            <person name="Tost J."/>
            <person name="Edwards D."/>
            <person name="Zhou Y."/>
            <person name="Hua W."/>
            <person name="Sharpe A.G."/>
            <person name="Paterson A.H."/>
            <person name="Guan C."/>
            <person name="Wincker P."/>
        </authorList>
    </citation>
    <scope>NUCLEOTIDE SEQUENCE [LARGE SCALE GENOMIC DNA]</scope>
    <source>
        <strain evidence="2">cv. Darmor-bzh</strain>
    </source>
</reference>
<dbReference type="PaxDb" id="3708-A0A078HFJ2"/>
<proteinExistence type="predicted"/>
<dbReference type="EMBL" id="LK032355">
    <property type="protein sequence ID" value="CDY35573.1"/>
    <property type="molecule type" value="Genomic_DNA"/>
</dbReference>
<dbReference type="OMA" id="YIDVHGD"/>
<evidence type="ECO:0000313" key="2">
    <source>
        <dbReference type="Proteomes" id="UP000028999"/>
    </source>
</evidence>
<gene>
    <name evidence="1" type="primary">BnaC05g27080D</name>
    <name evidence="1" type="ORF">GSBRNA2T00058890001</name>
</gene>
<keyword evidence="2" id="KW-1185">Reference proteome</keyword>
<dbReference type="Gramene" id="CDY35573">
    <property type="protein sequence ID" value="CDY35573"/>
    <property type="gene ID" value="GSBRNA2T00058890001"/>
</dbReference>
<organism evidence="1 2">
    <name type="scientific">Brassica napus</name>
    <name type="common">Rape</name>
    <dbReference type="NCBI Taxonomy" id="3708"/>
    <lineage>
        <taxon>Eukaryota</taxon>
        <taxon>Viridiplantae</taxon>
        <taxon>Streptophyta</taxon>
        <taxon>Embryophyta</taxon>
        <taxon>Tracheophyta</taxon>
        <taxon>Spermatophyta</taxon>
        <taxon>Magnoliopsida</taxon>
        <taxon>eudicotyledons</taxon>
        <taxon>Gunneridae</taxon>
        <taxon>Pentapetalae</taxon>
        <taxon>rosids</taxon>
        <taxon>malvids</taxon>
        <taxon>Brassicales</taxon>
        <taxon>Brassicaceae</taxon>
        <taxon>Brassiceae</taxon>
        <taxon>Brassica</taxon>
    </lineage>
</organism>
<evidence type="ECO:0000313" key="1">
    <source>
        <dbReference type="EMBL" id="CDY35573.1"/>
    </source>
</evidence>
<protein>
    <submittedName>
        <fullName evidence="1">BnaC05g27080D protein</fullName>
    </submittedName>
</protein>
<accession>A0A078HFJ2</accession>
<dbReference type="Proteomes" id="UP000028999">
    <property type="component" value="Unassembled WGS sequence"/>
</dbReference>
<name>A0A078HFJ2_BRANA</name>